<sequence>MYCNINLYIITKELNIIEIGNVVSNCRRYNITTKSEIIHSSGEKLLSYFKYDIEELAYYNNFLFKQNKININTCNKYFHINESIDCIIINLYLSDQIILFNDLL</sequence>
<reference evidence="1 2" key="1">
    <citation type="submission" date="2021-02" db="EMBL/GenBank/DDBJ databases">
        <title>Cotonvirus japonicus, which uses Golgi apparatus of host cells for its virion factory, phylogenetically links tailed tupanvirus and icosahedral mimivirus.</title>
        <authorList>
            <person name="Takahashi H."/>
            <person name="Fukaya S."/>
            <person name="Song C."/>
            <person name="Murata K."/>
            <person name="Takemura M."/>
        </authorList>
    </citation>
    <scope>NUCLEOTIDE SEQUENCE [LARGE SCALE GENOMIC DNA]</scope>
</reference>
<proteinExistence type="predicted"/>
<organism evidence="1 2">
    <name type="scientific">Cotonvirus japonicus</name>
    <dbReference type="NCBI Taxonomy" id="2811091"/>
    <lineage>
        <taxon>Viruses</taxon>
        <taxon>Varidnaviria</taxon>
        <taxon>Bamfordvirae</taxon>
        <taxon>Nucleocytoviricota</taxon>
        <taxon>Megaviricetes</taxon>
        <taxon>Imitervirales</taxon>
        <taxon>Mimiviridae</taxon>
        <taxon>Megamimivirinae</taxon>
        <taxon>Cotonvirus</taxon>
        <taxon>Cotonvirus japonicum</taxon>
    </lineage>
</organism>
<evidence type="ECO:0000313" key="1">
    <source>
        <dbReference type="EMBL" id="BCS83522.1"/>
    </source>
</evidence>
<accession>A0ABM7NTL7</accession>
<dbReference type="RefSeq" id="YP_010842130.1">
    <property type="nucleotide sequence ID" value="NC_079139.1"/>
</dbReference>
<dbReference type="Proteomes" id="UP001321479">
    <property type="component" value="Segment"/>
</dbReference>
<evidence type="ECO:0000313" key="2">
    <source>
        <dbReference type="Proteomes" id="UP001321479"/>
    </source>
</evidence>
<keyword evidence="2" id="KW-1185">Reference proteome</keyword>
<dbReference type="EMBL" id="AP024483">
    <property type="protein sequence ID" value="BCS83522.1"/>
    <property type="molecule type" value="Genomic_DNA"/>
</dbReference>
<protein>
    <submittedName>
        <fullName evidence="1">ORFan</fullName>
    </submittedName>
</protein>
<name>A0ABM7NTL7_9VIRU</name>
<dbReference type="GeneID" id="80558727"/>